<proteinExistence type="predicted"/>
<dbReference type="EMBL" id="CAIIXF020000008">
    <property type="protein sequence ID" value="CAH1791462.1"/>
    <property type="molecule type" value="Genomic_DNA"/>
</dbReference>
<evidence type="ECO:0000313" key="2">
    <source>
        <dbReference type="Proteomes" id="UP000749559"/>
    </source>
</evidence>
<gene>
    <name evidence="1" type="ORF">OFUS_LOCUS16539</name>
</gene>
<dbReference type="OrthoDB" id="6149021at2759"/>
<comment type="caution">
    <text evidence="1">The sequence shown here is derived from an EMBL/GenBank/DDBJ whole genome shotgun (WGS) entry which is preliminary data.</text>
</comment>
<sequence>SQKNEDGSTSVVLAPSDKKKKVWSFAEWQSAFYVFMTVFVPNHADQALKLFKYGAYILSLSLSQGADWAKYDDNFRRNKKFGLDCAVPYNELNYWQPFY</sequence>
<reference evidence="1" key="1">
    <citation type="submission" date="2022-03" db="EMBL/GenBank/DDBJ databases">
        <authorList>
            <person name="Martin C."/>
        </authorList>
    </citation>
    <scope>NUCLEOTIDE SEQUENCE</scope>
</reference>
<dbReference type="AlphaFoldDB" id="A0A8S4PIR8"/>
<keyword evidence="2" id="KW-1185">Reference proteome</keyword>
<name>A0A8S4PIR8_OWEFU</name>
<protein>
    <submittedName>
        <fullName evidence="1">Uncharacterized protein</fullName>
    </submittedName>
</protein>
<feature type="non-terminal residue" evidence="1">
    <location>
        <position position="1"/>
    </location>
</feature>
<accession>A0A8S4PIR8</accession>
<organism evidence="1 2">
    <name type="scientific">Owenia fusiformis</name>
    <name type="common">Polychaete worm</name>
    <dbReference type="NCBI Taxonomy" id="6347"/>
    <lineage>
        <taxon>Eukaryota</taxon>
        <taxon>Metazoa</taxon>
        <taxon>Spiralia</taxon>
        <taxon>Lophotrochozoa</taxon>
        <taxon>Annelida</taxon>
        <taxon>Polychaeta</taxon>
        <taxon>Sedentaria</taxon>
        <taxon>Canalipalpata</taxon>
        <taxon>Sabellida</taxon>
        <taxon>Oweniida</taxon>
        <taxon>Oweniidae</taxon>
        <taxon>Owenia</taxon>
    </lineage>
</organism>
<dbReference type="Proteomes" id="UP000749559">
    <property type="component" value="Unassembled WGS sequence"/>
</dbReference>
<evidence type="ECO:0000313" key="1">
    <source>
        <dbReference type="EMBL" id="CAH1791462.1"/>
    </source>
</evidence>